<name>A0A2G8RXL1_9APHY</name>
<keyword evidence="3" id="KW-1185">Reference proteome</keyword>
<accession>A0A2G8RXL1</accession>
<dbReference type="EMBL" id="AYKW01000045">
    <property type="protein sequence ID" value="PIL26255.1"/>
    <property type="molecule type" value="Genomic_DNA"/>
</dbReference>
<reference evidence="2 3" key="1">
    <citation type="journal article" date="2015" name="Sci. Rep.">
        <title>Chromosome-level genome map provides insights into diverse defense mechanisms in the medicinal fungus Ganoderma sinense.</title>
        <authorList>
            <person name="Zhu Y."/>
            <person name="Xu J."/>
            <person name="Sun C."/>
            <person name="Zhou S."/>
            <person name="Xu H."/>
            <person name="Nelson D.R."/>
            <person name="Qian J."/>
            <person name="Song J."/>
            <person name="Luo H."/>
            <person name="Xiang L."/>
            <person name="Li Y."/>
            <person name="Xu Z."/>
            <person name="Ji A."/>
            <person name="Wang L."/>
            <person name="Lu S."/>
            <person name="Hayward A."/>
            <person name="Sun W."/>
            <person name="Li X."/>
            <person name="Schwartz D.C."/>
            <person name="Wang Y."/>
            <person name="Chen S."/>
        </authorList>
    </citation>
    <scope>NUCLEOTIDE SEQUENCE [LARGE SCALE GENOMIC DNA]</scope>
    <source>
        <strain evidence="2 3">ZZ0214-1</strain>
    </source>
</reference>
<organism evidence="2 3">
    <name type="scientific">Ganoderma sinense ZZ0214-1</name>
    <dbReference type="NCBI Taxonomy" id="1077348"/>
    <lineage>
        <taxon>Eukaryota</taxon>
        <taxon>Fungi</taxon>
        <taxon>Dikarya</taxon>
        <taxon>Basidiomycota</taxon>
        <taxon>Agaricomycotina</taxon>
        <taxon>Agaricomycetes</taxon>
        <taxon>Polyporales</taxon>
        <taxon>Polyporaceae</taxon>
        <taxon>Ganoderma</taxon>
    </lineage>
</organism>
<feature type="region of interest" description="Disordered" evidence="1">
    <location>
        <begin position="1"/>
        <end position="34"/>
    </location>
</feature>
<evidence type="ECO:0000256" key="1">
    <source>
        <dbReference type="SAM" id="MobiDB-lite"/>
    </source>
</evidence>
<comment type="caution">
    <text evidence="2">The sequence shown here is derived from an EMBL/GenBank/DDBJ whole genome shotgun (WGS) entry which is preliminary data.</text>
</comment>
<dbReference type="AlphaFoldDB" id="A0A2G8RXL1"/>
<evidence type="ECO:0000313" key="2">
    <source>
        <dbReference type="EMBL" id="PIL26255.1"/>
    </source>
</evidence>
<gene>
    <name evidence="2" type="ORF">GSI_12011</name>
</gene>
<dbReference type="Proteomes" id="UP000230002">
    <property type="component" value="Unassembled WGS sequence"/>
</dbReference>
<sequence>MDWTPFVRREWGTHTPASDDSPLPTLPNPAESPSRITALLPPTLLPSTTPTLRPHEKHTHNDPDTGVSLLQAPTGRFIQHSASLLMSAARALPTLCSTLPPCPLPLDFPILTCTCIHSLWIFSRIRLTLMYYTTIRAPPPPPPASLLQPRTCQWTRARCPSTGLPGASVDFWPPSPRPHIFLVIAH</sequence>
<evidence type="ECO:0000313" key="3">
    <source>
        <dbReference type="Proteomes" id="UP000230002"/>
    </source>
</evidence>
<protein>
    <submittedName>
        <fullName evidence="2">Uncharacterized protein</fullName>
    </submittedName>
</protein>
<proteinExistence type="predicted"/>